<proteinExistence type="predicted"/>
<evidence type="ECO:0000259" key="1">
    <source>
        <dbReference type="PROSITE" id="PS51832"/>
    </source>
</evidence>
<dbReference type="PANTHER" id="PTHR43155">
    <property type="entry name" value="CYCLIC DI-GMP PHOSPHODIESTERASE PA4108-RELATED"/>
    <property type="match status" value="1"/>
</dbReference>
<evidence type="ECO:0000313" key="3">
    <source>
        <dbReference type="Proteomes" id="UP000177025"/>
    </source>
</evidence>
<accession>A0A1F4U218</accession>
<dbReference type="InterPro" id="IPR003607">
    <property type="entry name" value="HD/PDEase_dom"/>
</dbReference>
<evidence type="ECO:0000313" key="2">
    <source>
        <dbReference type="EMBL" id="OGC38921.1"/>
    </source>
</evidence>
<sequence>MEKGSININEIIKCLSLVATTIHENPRQALKDLRRIGAEVDNNIPYRDGHSIRVTDYSIAIGQELGFSDQELLTLEVAALLHDFGKIGIDEQILLQPRKLTDAEKVEISMHVMRGYYMLAGFSEMIEALKGVRTHHEWYDGSGYPEGLIKSEIPLIGRIIAVTDAYDAMTSERPYRKAFSKKIAINELKRMASHQFDPAIVKIFIKVLEKKESIKRSN</sequence>
<dbReference type="Proteomes" id="UP000177025">
    <property type="component" value="Unassembled WGS sequence"/>
</dbReference>
<dbReference type="AlphaFoldDB" id="A0A1F4U218"/>
<dbReference type="EMBL" id="MEUM01000160">
    <property type="protein sequence ID" value="OGC38921.1"/>
    <property type="molecule type" value="Genomic_DNA"/>
</dbReference>
<dbReference type="SUPFAM" id="SSF109604">
    <property type="entry name" value="HD-domain/PDEase-like"/>
    <property type="match status" value="1"/>
</dbReference>
<dbReference type="PANTHER" id="PTHR43155:SF2">
    <property type="entry name" value="CYCLIC DI-GMP PHOSPHODIESTERASE PA4108"/>
    <property type="match status" value="1"/>
</dbReference>
<dbReference type="Pfam" id="PF13487">
    <property type="entry name" value="HD_5"/>
    <property type="match status" value="1"/>
</dbReference>
<dbReference type="CDD" id="cd00077">
    <property type="entry name" value="HDc"/>
    <property type="match status" value="1"/>
</dbReference>
<dbReference type="PROSITE" id="PS51832">
    <property type="entry name" value="HD_GYP"/>
    <property type="match status" value="1"/>
</dbReference>
<dbReference type="SMART" id="SM00471">
    <property type="entry name" value="HDc"/>
    <property type="match status" value="1"/>
</dbReference>
<protein>
    <recommendedName>
        <fullName evidence="1">HD-GYP domain-containing protein</fullName>
    </recommendedName>
</protein>
<gene>
    <name evidence="2" type="ORF">A2Y85_08605</name>
</gene>
<organism evidence="2 3">
    <name type="scientific">candidate division WOR-3 bacterium RBG_13_43_14</name>
    <dbReference type="NCBI Taxonomy" id="1802590"/>
    <lineage>
        <taxon>Bacteria</taxon>
        <taxon>Bacteria division WOR-3</taxon>
    </lineage>
</organism>
<reference evidence="2 3" key="1">
    <citation type="journal article" date="2016" name="Nat. Commun.">
        <title>Thousands of microbial genomes shed light on interconnected biogeochemical processes in an aquifer system.</title>
        <authorList>
            <person name="Anantharaman K."/>
            <person name="Brown C.T."/>
            <person name="Hug L.A."/>
            <person name="Sharon I."/>
            <person name="Castelle C.J."/>
            <person name="Probst A.J."/>
            <person name="Thomas B.C."/>
            <person name="Singh A."/>
            <person name="Wilkins M.J."/>
            <person name="Karaoz U."/>
            <person name="Brodie E.L."/>
            <person name="Williams K.H."/>
            <person name="Hubbard S.S."/>
            <person name="Banfield J.F."/>
        </authorList>
    </citation>
    <scope>NUCLEOTIDE SEQUENCE [LARGE SCALE GENOMIC DNA]</scope>
</reference>
<name>A0A1F4U218_UNCW3</name>
<dbReference type="InterPro" id="IPR037522">
    <property type="entry name" value="HD_GYP_dom"/>
</dbReference>
<feature type="domain" description="HD-GYP" evidence="1">
    <location>
        <begin position="25"/>
        <end position="218"/>
    </location>
</feature>
<comment type="caution">
    <text evidence="2">The sequence shown here is derived from an EMBL/GenBank/DDBJ whole genome shotgun (WGS) entry which is preliminary data.</text>
</comment>
<dbReference type="Gene3D" id="1.10.3210.10">
    <property type="entry name" value="Hypothetical protein af1432"/>
    <property type="match status" value="1"/>
</dbReference>